<gene>
    <name evidence="2" type="ORF">FYJ83_16595</name>
</gene>
<dbReference type="InterPro" id="IPR036397">
    <property type="entry name" value="RNaseH_sf"/>
</dbReference>
<reference evidence="2 3" key="1">
    <citation type="submission" date="2019-09" db="EMBL/GenBank/DDBJ databases">
        <title>In-depth cultivation of the pig gut microbiome towards novel bacterial diversity and tailored functional studies.</title>
        <authorList>
            <person name="Wylensek D."/>
            <person name="Hitch T.C.A."/>
            <person name="Clavel T."/>
        </authorList>
    </citation>
    <scope>NUCLEOTIDE SEQUENCE [LARGE SCALE GENOMIC DNA]</scope>
    <source>
        <strain evidence="2 3">WCA3-693-APC-4?</strain>
    </source>
</reference>
<dbReference type="GO" id="GO:0003676">
    <property type="term" value="F:nucleic acid binding"/>
    <property type="evidence" value="ECO:0007669"/>
    <property type="project" value="InterPro"/>
</dbReference>
<dbReference type="AlphaFoldDB" id="A0A6N7XLW2"/>
<dbReference type="PANTHER" id="PTHR38462:SF1">
    <property type="entry name" value="YPRB RIBONUCLEASE H-LIKE DOMAIN-CONTAINING PROTEIN"/>
    <property type="match status" value="1"/>
</dbReference>
<dbReference type="Proteomes" id="UP000469523">
    <property type="component" value="Unassembled WGS sequence"/>
</dbReference>
<evidence type="ECO:0000313" key="3">
    <source>
        <dbReference type="Proteomes" id="UP000469523"/>
    </source>
</evidence>
<dbReference type="EMBL" id="VUNQ01000054">
    <property type="protein sequence ID" value="MSU03081.1"/>
    <property type="molecule type" value="Genomic_DNA"/>
</dbReference>
<dbReference type="Gene3D" id="3.30.420.10">
    <property type="entry name" value="Ribonuclease H-like superfamily/Ribonuclease H"/>
    <property type="match status" value="1"/>
</dbReference>
<feature type="domain" description="YprB ribonuclease H-like" evidence="1">
    <location>
        <begin position="24"/>
        <end position="191"/>
    </location>
</feature>
<keyword evidence="3" id="KW-1185">Reference proteome</keyword>
<protein>
    <recommendedName>
        <fullName evidence="1">YprB ribonuclease H-like domain-containing protein</fullName>
    </recommendedName>
</protein>
<comment type="caution">
    <text evidence="2">The sequence shown here is derived from an EMBL/GenBank/DDBJ whole genome shotgun (WGS) entry which is preliminary data.</text>
</comment>
<dbReference type="PANTHER" id="PTHR38462">
    <property type="entry name" value="EXONUCLEASE-LIKE PROTEIN"/>
    <property type="match status" value="1"/>
</dbReference>
<accession>A0A6N7XLW2</accession>
<evidence type="ECO:0000259" key="1">
    <source>
        <dbReference type="Pfam" id="PF13482"/>
    </source>
</evidence>
<organism evidence="2 3">
    <name type="scientific">Tissierella pigra</name>
    <dbReference type="NCBI Taxonomy" id="2607614"/>
    <lineage>
        <taxon>Bacteria</taxon>
        <taxon>Bacillati</taxon>
        <taxon>Bacillota</taxon>
        <taxon>Tissierellia</taxon>
        <taxon>Tissierellales</taxon>
        <taxon>Tissierellaceae</taxon>
        <taxon>Tissierella</taxon>
    </lineage>
</organism>
<proteinExistence type="predicted"/>
<dbReference type="RefSeq" id="WP_154442525.1">
    <property type="nucleotide sequence ID" value="NZ_VUNQ01000054.1"/>
</dbReference>
<dbReference type="SUPFAM" id="SSF53098">
    <property type="entry name" value="Ribonuclease H-like"/>
    <property type="match status" value="1"/>
</dbReference>
<dbReference type="Pfam" id="PF13482">
    <property type="entry name" value="RNase_H_2"/>
    <property type="match status" value="1"/>
</dbReference>
<name>A0A6N7XLW2_9FIRM</name>
<evidence type="ECO:0000313" key="2">
    <source>
        <dbReference type="EMBL" id="MSU03081.1"/>
    </source>
</evidence>
<dbReference type="InterPro" id="IPR012337">
    <property type="entry name" value="RNaseH-like_sf"/>
</dbReference>
<dbReference type="InterPro" id="IPR038720">
    <property type="entry name" value="YprB_RNase_H-like_dom"/>
</dbReference>
<sequence length="326" mass="38636">METITNIIEHTLNMEKYFKNQKVCFMDIETTGLNRNNSAIYLIGLLYFNESTENWVLNQYFANNINKELDVLNKFIQDLSIFDKIITFNGDSFDIPFIEHRLRKYDVDYVFDKGKSFDIYQIIRKNRLYLNLPNLKLKTIEQSLGFIREDKYTGGDCIKFYYDYIKSKNLLLKEDILRHNYDDLVHMLDIIVILDILDEKKSIYINSIDKSTKLVIESIEKCGDILNISGILDNELKNNIKYYGEGYSVVTKDFNNICLSIEFKEGFISKEQKCIYIDTNQIYDLQHIRDLTEYRLPPNIIILTIEKTYHMDNIKNLVKEMLKNVL</sequence>